<organism evidence="2 3">
    <name type="scientific">Dehalobacter restrictus</name>
    <dbReference type="NCBI Taxonomy" id="55583"/>
    <lineage>
        <taxon>Bacteria</taxon>
        <taxon>Bacillati</taxon>
        <taxon>Bacillota</taxon>
        <taxon>Clostridia</taxon>
        <taxon>Eubacteriales</taxon>
        <taxon>Desulfitobacteriaceae</taxon>
        <taxon>Dehalobacter</taxon>
    </lineage>
</organism>
<dbReference type="Proteomes" id="UP000430508">
    <property type="component" value="Chromosome"/>
</dbReference>
<feature type="region of interest" description="Disordered" evidence="1">
    <location>
        <begin position="22"/>
        <end position="120"/>
    </location>
</feature>
<evidence type="ECO:0000313" key="2">
    <source>
        <dbReference type="EMBL" id="QHA01141.1"/>
    </source>
</evidence>
<feature type="compositionally biased region" description="Basic and acidic residues" evidence="1">
    <location>
        <begin position="104"/>
        <end position="120"/>
    </location>
</feature>
<dbReference type="RefSeq" id="WP_019226642.1">
    <property type="nucleotide sequence ID" value="NZ_CP046996.1"/>
</dbReference>
<feature type="compositionally biased region" description="Low complexity" evidence="1">
    <location>
        <begin position="93"/>
        <end position="103"/>
    </location>
</feature>
<name>A0A857DK93_9FIRM</name>
<dbReference type="EMBL" id="CP046996">
    <property type="protein sequence ID" value="QHA01141.1"/>
    <property type="molecule type" value="Genomic_DNA"/>
</dbReference>
<proteinExistence type="predicted"/>
<gene>
    <name evidence="2" type="ORF">GQ588_11095</name>
</gene>
<protein>
    <submittedName>
        <fullName evidence="2">Uncharacterized protein</fullName>
    </submittedName>
</protein>
<feature type="compositionally biased region" description="Basic and acidic residues" evidence="1">
    <location>
        <begin position="59"/>
        <end position="79"/>
    </location>
</feature>
<dbReference type="AlphaFoldDB" id="A0A857DK93"/>
<feature type="compositionally biased region" description="Basic and acidic residues" evidence="1">
    <location>
        <begin position="22"/>
        <end position="36"/>
    </location>
</feature>
<reference evidence="2 3" key="1">
    <citation type="submission" date="2019-12" db="EMBL/GenBank/DDBJ databases">
        <title>Sequence classification of anaerobic respiratory reductive dehalogenases: First we see many, then we see few.</title>
        <authorList>
            <person name="Molenda O."/>
            <person name="Puentes Jacome L.A."/>
            <person name="Cao X."/>
            <person name="Nesbo C.L."/>
            <person name="Tang S."/>
            <person name="Morson N."/>
            <person name="Patron J."/>
            <person name="Lomheim L."/>
            <person name="Wishart D.S."/>
            <person name="Edwards E.A."/>
        </authorList>
    </citation>
    <scope>NUCLEOTIDE SEQUENCE [LARGE SCALE GENOMIC DNA]</scope>
    <source>
        <strain evidence="2 3">12DCA</strain>
    </source>
</reference>
<evidence type="ECO:0000313" key="3">
    <source>
        <dbReference type="Proteomes" id="UP000430508"/>
    </source>
</evidence>
<evidence type="ECO:0000256" key="1">
    <source>
        <dbReference type="SAM" id="MobiDB-lite"/>
    </source>
</evidence>
<sequence length="208" mass="23697">MDIITFIIIAVVIYSFFANKDKPPQRRPVRPEDNRPLSEPLTTEMDRDISRMERKKKGNFFEDLERQLRESVEKAERELQAGPYGSTVKKKAAAPPTSASSVPRKAETVQKTENKWREEGRSDYDRYISNEGTQGIEGLGGDEGTADQEGTWGAEGSDYTNRQIIPRDQISQKRQAFGFGLSSSEVMRGVIWAEVLKEPRARRAFPRR</sequence>
<accession>A0A857DK93</accession>